<dbReference type="PANTHER" id="PTHR43284:SF1">
    <property type="entry name" value="ASPARAGINE SYNTHETASE"/>
    <property type="match status" value="1"/>
</dbReference>
<dbReference type="InterPro" id="IPR001962">
    <property type="entry name" value="Asn_synthase"/>
</dbReference>
<evidence type="ECO:0000256" key="1">
    <source>
        <dbReference type="ARBA" id="ARBA00005187"/>
    </source>
</evidence>
<dbReference type="InterPro" id="IPR006426">
    <property type="entry name" value="Asn_synth_AEB"/>
</dbReference>
<comment type="caution">
    <text evidence="9">The sequence shown here is derived from an EMBL/GenBank/DDBJ whole genome shotgun (WGS) entry which is preliminary data.</text>
</comment>
<evidence type="ECO:0000256" key="5">
    <source>
        <dbReference type="ARBA" id="ARBA00022840"/>
    </source>
</evidence>
<dbReference type="Gene3D" id="3.40.50.620">
    <property type="entry name" value="HUPs"/>
    <property type="match status" value="2"/>
</dbReference>
<dbReference type="EC" id="6.3.5.4" evidence="3"/>
<dbReference type="RefSeq" id="WP_180285945.1">
    <property type="nucleotide sequence ID" value="NZ_JABFDB010000035.1"/>
</dbReference>
<protein>
    <recommendedName>
        <fullName evidence="3">asparagine synthase (glutamine-hydrolyzing)</fullName>
        <ecNumber evidence="3">6.3.5.4</ecNumber>
    </recommendedName>
</protein>
<dbReference type="NCBIfam" id="TIGR01536">
    <property type="entry name" value="asn_synth_AEB"/>
    <property type="match status" value="1"/>
</dbReference>
<reference evidence="9 10" key="1">
    <citation type="submission" date="2020-05" db="EMBL/GenBank/DDBJ databases">
        <title>Azospirillum oleiclasticum sp. nov, a nitrogen-fixing and heavy crude oil-emulsifying bacterium isolated from the crude oil of Yumen Oilfield.</title>
        <authorList>
            <person name="Wu D."/>
            <person name="Cai M."/>
            <person name="Zhang X."/>
        </authorList>
    </citation>
    <scope>NUCLEOTIDE SEQUENCE [LARGE SCALE GENOMIC DNA]</scope>
    <source>
        <strain evidence="9 10">ROY-1-1-2</strain>
    </source>
</reference>
<name>A0ABX2TLV8_9PROT</name>
<dbReference type="Pfam" id="PF13537">
    <property type="entry name" value="GATase_7"/>
    <property type="match status" value="1"/>
</dbReference>
<keyword evidence="5" id="KW-0067">ATP-binding</keyword>
<dbReference type="EMBL" id="JABFDB010000035">
    <property type="protein sequence ID" value="NYZ24173.1"/>
    <property type="molecule type" value="Genomic_DNA"/>
</dbReference>
<gene>
    <name evidence="9" type="primary">asnB</name>
    <name evidence="9" type="ORF">HND93_31090</name>
</gene>
<organism evidence="9 10">
    <name type="scientific">Azospirillum oleiclasticum</name>
    <dbReference type="NCBI Taxonomy" id="2735135"/>
    <lineage>
        <taxon>Bacteria</taxon>
        <taxon>Pseudomonadati</taxon>
        <taxon>Pseudomonadota</taxon>
        <taxon>Alphaproteobacteria</taxon>
        <taxon>Rhodospirillales</taxon>
        <taxon>Azospirillaceae</taxon>
        <taxon>Azospirillum</taxon>
    </lineage>
</organism>
<comment type="pathway">
    <text evidence="1">Amino-acid biosynthesis; L-asparagine biosynthesis; L-asparagine from L-aspartate (L-Gln route): step 1/1.</text>
</comment>
<evidence type="ECO:0000256" key="2">
    <source>
        <dbReference type="ARBA" id="ARBA00005752"/>
    </source>
</evidence>
<dbReference type="InterPro" id="IPR029055">
    <property type="entry name" value="Ntn_hydrolases_N"/>
</dbReference>
<keyword evidence="6" id="KW-0315">Glutamine amidotransferase</keyword>
<dbReference type="Proteomes" id="UP000584642">
    <property type="component" value="Unassembled WGS sequence"/>
</dbReference>
<keyword evidence="9" id="KW-0436">Ligase</keyword>
<comment type="similarity">
    <text evidence="2">Belongs to the asparagine synthetase family.</text>
</comment>
<keyword evidence="4" id="KW-0547">Nucleotide-binding</keyword>
<evidence type="ECO:0000256" key="7">
    <source>
        <dbReference type="ARBA" id="ARBA00048741"/>
    </source>
</evidence>
<evidence type="ECO:0000256" key="6">
    <source>
        <dbReference type="ARBA" id="ARBA00022962"/>
    </source>
</evidence>
<evidence type="ECO:0000313" key="9">
    <source>
        <dbReference type="EMBL" id="NYZ24173.1"/>
    </source>
</evidence>
<feature type="domain" description="Glutamine amidotransferase type-2" evidence="8">
    <location>
        <begin position="2"/>
        <end position="219"/>
    </location>
</feature>
<dbReference type="CDD" id="cd01991">
    <property type="entry name" value="Asn_synthase_B_C"/>
    <property type="match status" value="1"/>
</dbReference>
<evidence type="ECO:0000256" key="3">
    <source>
        <dbReference type="ARBA" id="ARBA00012737"/>
    </source>
</evidence>
<comment type="catalytic activity">
    <reaction evidence="7">
        <text>L-aspartate + L-glutamine + ATP + H2O = L-asparagine + L-glutamate + AMP + diphosphate + H(+)</text>
        <dbReference type="Rhea" id="RHEA:12228"/>
        <dbReference type="ChEBI" id="CHEBI:15377"/>
        <dbReference type="ChEBI" id="CHEBI:15378"/>
        <dbReference type="ChEBI" id="CHEBI:29985"/>
        <dbReference type="ChEBI" id="CHEBI:29991"/>
        <dbReference type="ChEBI" id="CHEBI:30616"/>
        <dbReference type="ChEBI" id="CHEBI:33019"/>
        <dbReference type="ChEBI" id="CHEBI:58048"/>
        <dbReference type="ChEBI" id="CHEBI:58359"/>
        <dbReference type="ChEBI" id="CHEBI:456215"/>
        <dbReference type="EC" id="6.3.5.4"/>
    </reaction>
</comment>
<dbReference type="InterPro" id="IPR051786">
    <property type="entry name" value="ASN_synthetase/amidase"/>
</dbReference>
<sequence>MCGIAGFLDRTGLSRPAEMEAVVGAMTRTLAHRGPDGGDRWVDAAGGVALGHRRLAIIDLTPAGRQPMLSGDGRYVITFNGEIYNFSELRAELEGLGHRFRGGSDTEVMLEGFSAWGVEATVRRLVGIFAFAVWDRAERRLTLARDHLGVKPLYYGAFGQLLVFGSELKALVAHPAVPRRVDRGSVAAFLRLGYVPTPFSIYQGIAKLPPGHLLEIDSGGRQRLVHYWDVAAVARAGIAARDSMDEAEGMERLEALLTDAVRRQMVSDVPLGAFLSGGIDSSLVTALMQEHSGRPVRTFSIGFTEKAQDEAPFARDVARHLGTDHEALYVSPDDLTAAVPRMPFVFDEPFADASQVATLLLSDMTRRHVTVALSGDGGDELFAGYGHYRLLDRLWGTVARVPAGVQRALAGGVERLPAGLMGLADRLMPERPGRIPPHHRLLRTAQLLPAGTADDLYRRRYSHWMDPEAVAGGAVEHRGAFWDDHADAFPGFVERMQLLDQTTYLVDDVLPKVDRASMAVGLEARVPLLDHRLAELAWSLPPSLTRRGGTGKWALREILYKRVPRALVDRPKNGFNPPVDAWMRGPLRDWAEALMAPERLRADGVLDPAQVRPVWDAFQRGAGRPWDHKRLWDALMLQAWLDTERTAAAEPARLARVG</sequence>
<dbReference type="PROSITE" id="PS51278">
    <property type="entry name" value="GATASE_TYPE_2"/>
    <property type="match status" value="1"/>
</dbReference>
<accession>A0ABX2TLV8</accession>
<dbReference type="Gene3D" id="3.60.20.10">
    <property type="entry name" value="Glutamine Phosphoribosylpyrophosphate, subunit 1, domain 1"/>
    <property type="match status" value="1"/>
</dbReference>
<keyword evidence="10" id="KW-1185">Reference proteome</keyword>
<evidence type="ECO:0000313" key="10">
    <source>
        <dbReference type="Proteomes" id="UP000584642"/>
    </source>
</evidence>
<dbReference type="CDD" id="cd00712">
    <property type="entry name" value="AsnB"/>
    <property type="match status" value="1"/>
</dbReference>
<dbReference type="GO" id="GO:0004066">
    <property type="term" value="F:asparagine synthase (glutamine-hydrolyzing) activity"/>
    <property type="evidence" value="ECO:0007669"/>
    <property type="project" value="UniProtKB-EC"/>
</dbReference>
<dbReference type="PANTHER" id="PTHR43284">
    <property type="entry name" value="ASPARAGINE SYNTHETASE (GLUTAMINE-HYDROLYZING)"/>
    <property type="match status" value="1"/>
</dbReference>
<evidence type="ECO:0000259" key="8">
    <source>
        <dbReference type="PROSITE" id="PS51278"/>
    </source>
</evidence>
<dbReference type="PIRSF" id="PIRSF001589">
    <property type="entry name" value="Asn_synthetase_glu-h"/>
    <property type="match status" value="1"/>
</dbReference>
<proteinExistence type="inferred from homology"/>
<dbReference type="InterPro" id="IPR014729">
    <property type="entry name" value="Rossmann-like_a/b/a_fold"/>
</dbReference>
<dbReference type="InterPro" id="IPR033738">
    <property type="entry name" value="AsnB_N"/>
</dbReference>
<evidence type="ECO:0000256" key="4">
    <source>
        <dbReference type="ARBA" id="ARBA00022741"/>
    </source>
</evidence>
<dbReference type="InterPro" id="IPR017932">
    <property type="entry name" value="GATase_2_dom"/>
</dbReference>
<dbReference type="Pfam" id="PF00733">
    <property type="entry name" value="Asn_synthase"/>
    <property type="match status" value="1"/>
</dbReference>
<dbReference type="SUPFAM" id="SSF52402">
    <property type="entry name" value="Adenine nucleotide alpha hydrolases-like"/>
    <property type="match status" value="1"/>
</dbReference>
<dbReference type="SUPFAM" id="SSF56235">
    <property type="entry name" value="N-terminal nucleophile aminohydrolases (Ntn hydrolases)"/>
    <property type="match status" value="1"/>
</dbReference>